<dbReference type="Proteomes" id="UP000664991">
    <property type="component" value="Unassembled WGS sequence"/>
</dbReference>
<feature type="domain" description="Aminotransferase class I/classII large" evidence="2">
    <location>
        <begin position="36"/>
        <end position="188"/>
    </location>
</feature>
<evidence type="ECO:0000259" key="2">
    <source>
        <dbReference type="Pfam" id="PF00155"/>
    </source>
</evidence>
<evidence type="ECO:0000256" key="1">
    <source>
        <dbReference type="ARBA" id="ARBA00022898"/>
    </source>
</evidence>
<evidence type="ECO:0000313" key="3">
    <source>
        <dbReference type="EMBL" id="KAG5195536.1"/>
    </source>
</evidence>
<dbReference type="InterPro" id="IPR050478">
    <property type="entry name" value="Ethylene_sulfur-biosynth"/>
</dbReference>
<gene>
    <name evidence="3" type="ORF">JEQ12_011831</name>
</gene>
<dbReference type="InterPro" id="IPR015424">
    <property type="entry name" value="PyrdxlP-dep_Trfase"/>
</dbReference>
<dbReference type="SUPFAM" id="SSF53383">
    <property type="entry name" value="PLP-dependent transferases"/>
    <property type="match status" value="1"/>
</dbReference>
<dbReference type="AlphaFoldDB" id="A0A836CU31"/>
<dbReference type="Gene3D" id="3.90.1150.10">
    <property type="entry name" value="Aspartate Aminotransferase, domain 1"/>
    <property type="match status" value="1"/>
</dbReference>
<comment type="caution">
    <text evidence="3">The sequence shown here is derived from an EMBL/GenBank/DDBJ whole genome shotgun (WGS) entry which is preliminary data.</text>
</comment>
<dbReference type="GO" id="GO:0030170">
    <property type="term" value="F:pyridoxal phosphate binding"/>
    <property type="evidence" value="ECO:0007669"/>
    <property type="project" value="InterPro"/>
</dbReference>
<dbReference type="GO" id="GO:0006520">
    <property type="term" value="P:amino acid metabolic process"/>
    <property type="evidence" value="ECO:0007669"/>
    <property type="project" value="TreeGrafter"/>
</dbReference>
<dbReference type="InterPro" id="IPR015422">
    <property type="entry name" value="PyrdxlP-dep_Trfase_small"/>
</dbReference>
<evidence type="ECO:0000313" key="4">
    <source>
        <dbReference type="Proteomes" id="UP000664991"/>
    </source>
</evidence>
<sequence length="239" mass="27645">MTIPFQNHRGDHELGLSVFDEAITFHSVLSMKSLPDPNKTHVIWGASKDFCISGFRFGALYTHNREVASAMSCFGYLHSISGIAQYKLRQLLQDREWIDNIYLPSYHFRLQEAHKYVTHKLKALKVPFLNRGSGLYVWINLKQYLDPCTFDKELLLHRRFLDHKLILSPGKTFMCKEPGWFRLVFAARPHLLRSAMRRFQQVLAEQAQECRVKQLEDAVKEEVSASQPEAPASPALRKS</sequence>
<dbReference type="EMBL" id="JAEMGP010000023">
    <property type="protein sequence ID" value="KAG5195536.1"/>
    <property type="molecule type" value="Genomic_DNA"/>
</dbReference>
<keyword evidence="1" id="KW-0663">Pyridoxal phosphate</keyword>
<dbReference type="Pfam" id="PF00155">
    <property type="entry name" value="Aminotran_1_2"/>
    <property type="match status" value="1"/>
</dbReference>
<accession>A0A836CU31</accession>
<dbReference type="PANTHER" id="PTHR43795">
    <property type="entry name" value="BIFUNCTIONAL ASPARTATE AMINOTRANSFERASE AND GLUTAMATE/ASPARTATE-PREPHENATE AMINOTRANSFERASE-RELATED"/>
    <property type="match status" value="1"/>
</dbReference>
<proteinExistence type="predicted"/>
<dbReference type="InterPro" id="IPR004839">
    <property type="entry name" value="Aminotransferase_I/II_large"/>
</dbReference>
<dbReference type="GO" id="GO:0008483">
    <property type="term" value="F:transaminase activity"/>
    <property type="evidence" value="ECO:0007669"/>
    <property type="project" value="TreeGrafter"/>
</dbReference>
<dbReference type="PANTHER" id="PTHR43795:SF1">
    <property type="entry name" value="INACTIVE 1-AMINOCYCLOPROPANE-1-CARBOXYLATE SYNTHASE-LIKE PROTEIN 2-RELATED"/>
    <property type="match status" value="1"/>
</dbReference>
<name>A0A836CU31_SHEEP</name>
<reference evidence="3 4" key="1">
    <citation type="submission" date="2020-12" db="EMBL/GenBank/DDBJ databases">
        <title>De novo assembly of Tibetan sheep genome.</title>
        <authorList>
            <person name="Li X."/>
        </authorList>
    </citation>
    <scope>NUCLEOTIDE SEQUENCE [LARGE SCALE GENOMIC DNA]</scope>
    <source>
        <tissue evidence="3">Heart</tissue>
    </source>
</reference>
<protein>
    <recommendedName>
        <fullName evidence="2">Aminotransferase class I/classII large domain-containing protein</fullName>
    </recommendedName>
</protein>
<organism evidence="3 4">
    <name type="scientific">Ovis aries</name>
    <name type="common">Sheep</name>
    <dbReference type="NCBI Taxonomy" id="9940"/>
    <lineage>
        <taxon>Eukaryota</taxon>
        <taxon>Metazoa</taxon>
        <taxon>Chordata</taxon>
        <taxon>Craniata</taxon>
        <taxon>Vertebrata</taxon>
        <taxon>Euteleostomi</taxon>
        <taxon>Mammalia</taxon>
        <taxon>Eutheria</taxon>
        <taxon>Laurasiatheria</taxon>
        <taxon>Artiodactyla</taxon>
        <taxon>Ruminantia</taxon>
        <taxon>Pecora</taxon>
        <taxon>Bovidae</taxon>
        <taxon>Caprinae</taxon>
        <taxon>Ovis</taxon>
    </lineage>
</organism>